<evidence type="ECO:0000256" key="13">
    <source>
        <dbReference type="SAM" id="MobiDB-lite"/>
    </source>
</evidence>
<evidence type="ECO:0000256" key="3">
    <source>
        <dbReference type="ARBA" id="ARBA00012187"/>
    </source>
</evidence>
<feature type="region of interest" description="Disordered" evidence="13">
    <location>
        <begin position="1"/>
        <end position="43"/>
    </location>
</feature>
<keyword evidence="6" id="KW-0808">Transferase</keyword>
<accession>A0A1I7Z0Y9</accession>
<evidence type="ECO:0000256" key="4">
    <source>
        <dbReference type="ARBA" id="ARBA00022454"/>
    </source>
</evidence>
<keyword evidence="11" id="KW-0539">Nucleus</keyword>
<dbReference type="Gene3D" id="2.170.270.10">
    <property type="entry name" value="SET domain"/>
    <property type="match status" value="1"/>
</dbReference>
<evidence type="ECO:0000259" key="14">
    <source>
        <dbReference type="PROSITE" id="PS50280"/>
    </source>
</evidence>
<evidence type="ECO:0000256" key="10">
    <source>
        <dbReference type="ARBA" id="ARBA00023163"/>
    </source>
</evidence>
<sequence length="207" mass="23773">MRKTTRRRSATSSKAKKGKGLQNENGQNNHKITEYFSVRRSSRKTSKQIEIEKNKEVEEAVSSGSNEEFLQVFECDIKGRGLRALKSFKRNDFVVEYKGDMVSIYTARKREEQYAKDSSIGSYMYYFKHKDVQYCIDATDETSYKGRLINHSALKPNLKTKAVDFSDGSVHLILVALRDIEVGEELLYDYGDRTPCNVANNPWLVNS</sequence>
<dbReference type="InterPro" id="IPR016858">
    <property type="entry name" value="KMT5A-like"/>
</dbReference>
<dbReference type="InterPro" id="IPR001214">
    <property type="entry name" value="SET_dom"/>
</dbReference>
<proteinExistence type="predicted"/>
<dbReference type="GO" id="GO:0140944">
    <property type="term" value="F:histone H4K20 monomethyltransferase activity"/>
    <property type="evidence" value="ECO:0007669"/>
    <property type="project" value="UniProtKB-EC"/>
</dbReference>
<dbReference type="GO" id="GO:0032259">
    <property type="term" value="P:methylation"/>
    <property type="evidence" value="ECO:0007669"/>
    <property type="project" value="UniProtKB-KW"/>
</dbReference>
<keyword evidence="8" id="KW-0156">Chromatin regulator</keyword>
<dbReference type="GO" id="GO:0005634">
    <property type="term" value="C:nucleus"/>
    <property type="evidence" value="ECO:0007669"/>
    <property type="project" value="UniProtKB-SubCell"/>
</dbReference>
<keyword evidence="10" id="KW-0804">Transcription</keyword>
<dbReference type="InterPro" id="IPR047266">
    <property type="entry name" value="KMT5A-like_SET"/>
</dbReference>
<dbReference type="GO" id="GO:0006357">
    <property type="term" value="P:regulation of transcription by RNA polymerase II"/>
    <property type="evidence" value="ECO:0007669"/>
    <property type="project" value="TreeGrafter"/>
</dbReference>
<evidence type="ECO:0000256" key="9">
    <source>
        <dbReference type="ARBA" id="ARBA00023015"/>
    </source>
</evidence>
<dbReference type="Proteomes" id="UP000095287">
    <property type="component" value="Unplaced"/>
</dbReference>
<dbReference type="PANTHER" id="PTHR46167">
    <property type="entry name" value="N-LYSINE METHYLTRANSFERASE KMT5A"/>
    <property type="match status" value="1"/>
</dbReference>
<comment type="subcellular location">
    <subcellularLocation>
        <location evidence="2">Chromosome</location>
    </subcellularLocation>
    <subcellularLocation>
        <location evidence="1">Nucleus</location>
    </subcellularLocation>
</comment>
<dbReference type="GO" id="GO:0043516">
    <property type="term" value="P:regulation of DNA damage response, signal transduction by p53 class mediator"/>
    <property type="evidence" value="ECO:0007669"/>
    <property type="project" value="TreeGrafter"/>
</dbReference>
<dbReference type="PANTHER" id="PTHR46167:SF1">
    <property type="entry name" value="N-LYSINE METHYLTRANSFERASE KMT5A"/>
    <property type="match status" value="1"/>
</dbReference>
<feature type="domain" description="SET" evidence="14">
    <location>
        <begin position="68"/>
        <end position="191"/>
    </location>
</feature>
<dbReference type="PROSITE" id="PS51571">
    <property type="entry name" value="SAM_MT43_PR_SET"/>
    <property type="match status" value="1"/>
</dbReference>
<evidence type="ECO:0000256" key="12">
    <source>
        <dbReference type="ARBA" id="ARBA00047784"/>
    </source>
</evidence>
<dbReference type="SUPFAM" id="SSF82199">
    <property type="entry name" value="SET domain"/>
    <property type="match status" value="1"/>
</dbReference>
<dbReference type="WBParaSite" id="L893_g2182.t1">
    <property type="protein sequence ID" value="L893_g2182.t1"/>
    <property type="gene ID" value="L893_g2182"/>
</dbReference>
<reference evidence="16" key="1">
    <citation type="submission" date="2016-11" db="UniProtKB">
        <authorList>
            <consortium name="WormBaseParasite"/>
        </authorList>
    </citation>
    <scope>IDENTIFICATION</scope>
</reference>
<evidence type="ECO:0000256" key="11">
    <source>
        <dbReference type="ARBA" id="ARBA00023242"/>
    </source>
</evidence>
<evidence type="ECO:0000313" key="15">
    <source>
        <dbReference type="Proteomes" id="UP000095287"/>
    </source>
</evidence>
<dbReference type="SMART" id="SM00317">
    <property type="entry name" value="SET"/>
    <property type="match status" value="1"/>
</dbReference>
<keyword evidence="5" id="KW-0489">Methyltransferase</keyword>
<dbReference type="Pfam" id="PF00856">
    <property type="entry name" value="SET"/>
    <property type="match status" value="1"/>
</dbReference>
<dbReference type="CDD" id="cd10528">
    <property type="entry name" value="SET_SETD8"/>
    <property type="match status" value="1"/>
</dbReference>
<dbReference type="InterPro" id="IPR051760">
    <property type="entry name" value="KMT5A"/>
</dbReference>
<name>A0A1I7Z0Y9_9BILA</name>
<keyword evidence="9" id="KW-0805">Transcription regulation</keyword>
<dbReference type="GO" id="GO:0005700">
    <property type="term" value="C:polytene chromosome"/>
    <property type="evidence" value="ECO:0007669"/>
    <property type="project" value="TreeGrafter"/>
</dbReference>
<dbReference type="PROSITE" id="PS50280">
    <property type="entry name" value="SET"/>
    <property type="match status" value="1"/>
</dbReference>
<evidence type="ECO:0000256" key="1">
    <source>
        <dbReference type="ARBA" id="ARBA00004123"/>
    </source>
</evidence>
<evidence type="ECO:0000256" key="8">
    <source>
        <dbReference type="ARBA" id="ARBA00022853"/>
    </source>
</evidence>
<evidence type="ECO:0000256" key="5">
    <source>
        <dbReference type="ARBA" id="ARBA00022603"/>
    </source>
</evidence>
<keyword evidence="4" id="KW-0158">Chromosome</keyword>
<evidence type="ECO:0000256" key="7">
    <source>
        <dbReference type="ARBA" id="ARBA00022691"/>
    </source>
</evidence>
<keyword evidence="7" id="KW-0949">S-adenosyl-L-methionine</keyword>
<dbReference type="InterPro" id="IPR046341">
    <property type="entry name" value="SET_dom_sf"/>
</dbReference>
<dbReference type="EC" id="2.1.1.361" evidence="3"/>
<evidence type="ECO:0000256" key="6">
    <source>
        <dbReference type="ARBA" id="ARBA00022679"/>
    </source>
</evidence>
<keyword evidence="15" id="KW-1185">Reference proteome</keyword>
<evidence type="ECO:0000313" key="16">
    <source>
        <dbReference type="WBParaSite" id="L893_g2182.t1"/>
    </source>
</evidence>
<comment type="catalytic activity">
    <reaction evidence="12">
        <text>L-lysyl(20)-[histone H4] + S-adenosyl-L-methionine = N(6)-methyl-L-lysyl(20)-[histone H4] + S-adenosyl-L-homocysteine + H(+)</text>
        <dbReference type="Rhea" id="RHEA:60344"/>
        <dbReference type="Rhea" id="RHEA-COMP:15554"/>
        <dbReference type="Rhea" id="RHEA-COMP:15555"/>
        <dbReference type="ChEBI" id="CHEBI:15378"/>
        <dbReference type="ChEBI" id="CHEBI:29969"/>
        <dbReference type="ChEBI" id="CHEBI:57856"/>
        <dbReference type="ChEBI" id="CHEBI:59789"/>
        <dbReference type="ChEBI" id="CHEBI:61929"/>
        <dbReference type="EC" id="2.1.1.361"/>
    </reaction>
</comment>
<feature type="compositionally biased region" description="Basic residues" evidence="13">
    <location>
        <begin position="1"/>
        <end position="19"/>
    </location>
</feature>
<organism evidence="15 16">
    <name type="scientific">Steinernema glaseri</name>
    <dbReference type="NCBI Taxonomy" id="37863"/>
    <lineage>
        <taxon>Eukaryota</taxon>
        <taxon>Metazoa</taxon>
        <taxon>Ecdysozoa</taxon>
        <taxon>Nematoda</taxon>
        <taxon>Chromadorea</taxon>
        <taxon>Rhabditida</taxon>
        <taxon>Tylenchina</taxon>
        <taxon>Panagrolaimomorpha</taxon>
        <taxon>Strongyloidoidea</taxon>
        <taxon>Steinernematidae</taxon>
        <taxon>Steinernema</taxon>
    </lineage>
</organism>
<evidence type="ECO:0000256" key="2">
    <source>
        <dbReference type="ARBA" id="ARBA00004286"/>
    </source>
</evidence>
<dbReference type="AlphaFoldDB" id="A0A1I7Z0Y9"/>
<protein>
    <recommendedName>
        <fullName evidence="3">[histone H4]-lysine(20) N-methyltransferase</fullName>
        <ecNumber evidence="3">2.1.1.361</ecNumber>
    </recommendedName>
</protein>